<reference evidence="1" key="1">
    <citation type="submission" date="2020-09" db="EMBL/GenBank/DDBJ databases">
        <title>Genome-Enabled Discovery of Anthraquinone Biosynthesis in Senna tora.</title>
        <authorList>
            <person name="Kang S.-H."/>
            <person name="Pandey R.P."/>
            <person name="Lee C.-M."/>
            <person name="Sim J.-S."/>
            <person name="Jeong J.-T."/>
            <person name="Choi B.-S."/>
            <person name="Jung M."/>
            <person name="Ginzburg D."/>
            <person name="Zhao K."/>
            <person name="Won S.Y."/>
            <person name="Oh T.-J."/>
            <person name="Yu Y."/>
            <person name="Kim N.-H."/>
            <person name="Lee O.R."/>
            <person name="Lee T.-H."/>
            <person name="Bashyal P."/>
            <person name="Kim T.-S."/>
            <person name="Lee W.-H."/>
            <person name="Kawkins C."/>
            <person name="Kim C.-K."/>
            <person name="Kim J.S."/>
            <person name="Ahn B.O."/>
            <person name="Rhee S.Y."/>
            <person name="Sohng J.K."/>
        </authorList>
    </citation>
    <scope>NUCLEOTIDE SEQUENCE</scope>
    <source>
        <tissue evidence="1">Leaf</tissue>
    </source>
</reference>
<comment type="caution">
    <text evidence="1">The sequence shown here is derived from an EMBL/GenBank/DDBJ whole genome shotgun (WGS) entry which is preliminary data.</text>
</comment>
<proteinExistence type="predicted"/>
<evidence type="ECO:0000313" key="1">
    <source>
        <dbReference type="EMBL" id="KAF7802794.1"/>
    </source>
</evidence>
<gene>
    <name evidence="1" type="ORF">G2W53_041905</name>
</gene>
<name>A0A834SFY3_9FABA</name>
<protein>
    <submittedName>
        <fullName evidence="1">Uncharacterized protein</fullName>
    </submittedName>
</protein>
<organism evidence="1 2">
    <name type="scientific">Senna tora</name>
    <dbReference type="NCBI Taxonomy" id="362788"/>
    <lineage>
        <taxon>Eukaryota</taxon>
        <taxon>Viridiplantae</taxon>
        <taxon>Streptophyta</taxon>
        <taxon>Embryophyta</taxon>
        <taxon>Tracheophyta</taxon>
        <taxon>Spermatophyta</taxon>
        <taxon>Magnoliopsida</taxon>
        <taxon>eudicotyledons</taxon>
        <taxon>Gunneridae</taxon>
        <taxon>Pentapetalae</taxon>
        <taxon>rosids</taxon>
        <taxon>fabids</taxon>
        <taxon>Fabales</taxon>
        <taxon>Fabaceae</taxon>
        <taxon>Caesalpinioideae</taxon>
        <taxon>Cassia clade</taxon>
        <taxon>Senna</taxon>
    </lineage>
</organism>
<evidence type="ECO:0000313" key="2">
    <source>
        <dbReference type="Proteomes" id="UP000634136"/>
    </source>
</evidence>
<accession>A0A834SFY3</accession>
<keyword evidence="2" id="KW-1185">Reference proteome</keyword>
<dbReference type="Proteomes" id="UP000634136">
    <property type="component" value="Unassembled WGS sequence"/>
</dbReference>
<sequence length="29" mass="3338">MARSALFGLTYVIRSRYHTENRLLALDLG</sequence>
<dbReference type="EMBL" id="JAAIUW010000013">
    <property type="protein sequence ID" value="KAF7802794.1"/>
    <property type="molecule type" value="Genomic_DNA"/>
</dbReference>
<dbReference type="AlphaFoldDB" id="A0A834SFY3"/>